<dbReference type="PANTHER" id="PTHR23517:SF10">
    <property type="entry name" value="MAJOR FACILITATOR SUPERFAMILY (MFS) PROFILE DOMAIN-CONTAINING PROTEIN"/>
    <property type="match status" value="1"/>
</dbReference>
<keyword evidence="4 8" id="KW-0812">Transmembrane</keyword>
<feature type="transmembrane region" description="Helical" evidence="8">
    <location>
        <begin position="299"/>
        <end position="316"/>
    </location>
</feature>
<dbReference type="Gene3D" id="1.20.1250.20">
    <property type="entry name" value="MFS general substrate transporter like domains"/>
    <property type="match status" value="1"/>
</dbReference>
<keyword evidence="3" id="KW-1003">Cell membrane</keyword>
<keyword evidence="11" id="KW-1185">Reference proteome</keyword>
<feature type="transmembrane region" description="Helical" evidence="8">
    <location>
        <begin position="355"/>
        <end position="374"/>
    </location>
</feature>
<dbReference type="Proteomes" id="UP000293568">
    <property type="component" value="Chromosome"/>
</dbReference>
<evidence type="ECO:0000313" key="11">
    <source>
        <dbReference type="Proteomes" id="UP000293568"/>
    </source>
</evidence>
<dbReference type="Pfam" id="PF07690">
    <property type="entry name" value="MFS_1"/>
    <property type="match status" value="1"/>
</dbReference>
<evidence type="ECO:0000259" key="9">
    <source>
        <dbReference type="PROSITE" id="PS50850"/>
    </source>
</evidence>
<dbReference type="InterPro" id="IPR050171">
    <property type="entry name" value="MFS_Transporters"/>
</dbReference>
<dbReference type="OrthoDB" id="3268460at2"/>
<dbReference type="KEGG" id="pprt:ET464_18305"/>
<feature type="domain" description="Major facilitator superfamily (MFS) profile" evidence="9">
    <location>
        <begin position="10"/>
        <end position="408"/>
    </location>
</feature>
<evidence type="ECO:0000256" key="6">
    <source>
        <dbReference type="ARBA" id="ARBA00023136"/>
    </source>
</evidence>
<dbReference type="SUPFAM" id="SSF103473">
    <property type="entry name" value="MFS general substrate transporter"/>
    <property type="match status" value="1"/>
</dbReference>
<feature type="transmembrane region" description="Helical" evidence="8">
    <location>
        <begin position="386"/>
        <end position="403"/>
    </location>
</feature>
<evidence type="ECO:0000256" key="3">
    <source>
        <dbReference type="ARBA" id="ARBA00022475"/>
    </source>
</evidence>
<keyword evidence="2" id="KW-0813">Transport</keyword>
<dbReference type="InterPro" id="IPR020846">
    <property type="entry name" value="MFS_dom"/>
</dbReference>
<evidence type="ECO:0000256" key="5">
    <source>
        <dbReference type="ARBA" id="ARBA00022989"/>
    </source>
</evidence>
<evidence type="ECO:0000256" key="8">
    <source>
        <dbReference type="SAM" id="Phobius"/>
    </source>
</evidence>
<proteinExistence type="predicted"/>
<keyword evidence="5 8" id="KW-1133">Transmembrane helix</keyword>
<dbReference type="GO" id="GO:0022857">
    <property type="term" value="F:transmembrane transporter activity"/>
    <property type="evidence" value="ECO:0007669"/>
    <property type="project" value="InterPro"/>
</dbReference>
<feature type="transmembrane region" description="Helical" evidence="8">
    <location>
        <begin position="164"/>
        <end position="184"/>
    </location>
</feature>
<dbReference type="AlphaFoldDB" id="A0A4P6EXA0"/>
<feature type="transmembrane region" description="Helical" evidence="8">
    <location>
        <begin position="77"/>
        <end position="100"/>
    </location>
</feature>
<feature type="transmembrane region" description="Helical" evidence="8">
    <location>
        <begin position="12"/>
        <end position="32"/>
    </location>
</feature>
<feature type="transmembrane region" description="Helical" evidence="8">
    <location>
        <begin position="230"/>
        <end position="248"/>
    </location>
</feature>
<name>A0A4P6EXA0_9BACL</name>
<dbReference type="EMBL" id="CP035492">
    <property type="protein sequence ID" value="QAY68030.1"/>
    <property type="molecule type" value="Genomic_DNA"/>
</dbReference>
<dbReference type="PROSITE" id="PS50850">
    <property type="entry name" value="MFS"/>
    <property type="match status" value="1"/>
</dbReference>
<gene>
    <name evidence="10" type="ORF">ET464_18305</name>
</gene>
<dbReference type="GO" id="GO:0005886">
    <property type="term" value="C:plasma membrane"/>
    <property type="evidence" value="ECO:0007669"/>
    <property type="project" value="UniProtKB-SubCell"/>
</dbReference>
<evidence type="ECO:0000256" key="7">
    <source>
        <dbReference type="SAM" id="MobiDB-lite"/>
    </source>
</evidence>
<reference evidence="10 11" key="1">
    <citation type="submission" date="2019-01" db="EMBL/GenBank/DDBJ databases">
        <title>Genome sequencing of strain FW100M-2.</title>
        <authorList>
            <person name="Heo J."/>
            <person name="Kim S.-J."/>
            <person name="Kim J.-S."/>
            <person name="Hong S.-B."/>
            <person name="Kwon S.-W."/>
        </authorList>
    </citation>
    <scope>NUCLEOTIDE SEQUENCE [LARGE SCALE GENOMIC DNA]</scope>
    <source>
        <strain evidence="10 11">FW100M-2</strain>
    </source>
</reference>
<evidence type="ECO:0000313" key="10">
    <source>
        <dbReference type="EMBL" id="QAY68030.1"/>
    </source>
</evidence>
<protein>
    <submittedName>
        <fullName evidence="10">MFS transporter</fullName>
    </submittedName>
</protein>
<evidence type="ECO:0000256" key="4">
    <source>
        <dbReference type="ARBA" id="ARBA00022692"/>
    </source>
</evidence>
<dbReference type="InterPro" id="IPR011701">
    <property type="entry name" value="MFS"/>
</dbReference>
<evidence type="ECO:0000256" key="1">
    <source>
        <dbReference type="ARBA" id="ARBA00004651"/>
    </source>
</evidence>
<evidence type="ECO:0000256" key="2">
    <source>
        <dbReference type="ARBA" id="ARBA00022448"/>
    </source>
</evidence>
<organism evidence="10 11">
    <name type="scientific">Paenibacillus protaetiae</name>
    <dbReference type="NCBI Taxonomy" id="2509456"/>
    <lineage>
        <taxon>Bacteria</taxon>
        <taxon>Bacillati</taxon>
        <taxon>Bacillota</taxon>
        <taxon>Bacilli</taxon>
        <taxon>Bacillales</taxon>
        <taxon>Paenibacillaceae</taxon>
        <taxon>Paenibacillus</taxon>
    </lineage>
</organism>
<dbReference type="InterPro" id="IPR036259">
    <property type="entry name" value="MFS_trans_sf"/>
</dbReference>
<feature type="transmembrane region" description="Helical" evidence="8">
    <location>
        <begin position="106"/>
        <end position="126"/>
    </location>
</feature>
<feature type="region of interest" description="Disordered" evidence="7">
    <location>
        <begin position="195"/>
        <end position="214"/>
    </location>
</feature>
<accession>A0A4P6EXA0</accession>
<sequence>MKFLHNYPKEVNVFLAASLVNSAGGSLMWPLISMYVFDELGKSMAAAGFVILVQSVGAILGQLAGGALYHKLGVKKLIVGAILANALALFALPLLSLYWIPFIVTMGLIGFFNAMSFPAIQAFIGFRFADRRAELFNVTYVASNIGIAIGTALSGFLADVSYSLSFILNGLSSVVFAAFFFVYLRKIRMPDFAAAPSPGRDSNPASANGPGKRPKAAGGGFWPLLANTRVYLFMSIGTLLIYLGNSMWNTGISPSIISEGLPKSMYGFLWTLNGILIFVAQPVTMLIKRFAARTVTSQMTGSGLLYMFGFFIILLLPSYTGMVIGMTFVTLGEMLIAPATPAFISEHAGKNAPFYIGLTGGISAIGRVIGPYVMGSLYDHGGLAPVLRLAVFAGLASALFFMLHTRLNRPIAAAVAREA</sequence>
<feature type="transmembrane region" description="Helical" evidence="8">
    <location>
        <begin position="138"/>
        <end position="158"/>
    </location>
</feature>
<feature type="transmembrane region" description="Helical" evidence="8">
    <location>
        <begin position="322"/>
        <end position="343"/>
    </location>
</feature>
<feature type="transmembrane region" description="Helical" evidence="8">
    <location>
        <begin position="268"/>
        <end position="287"/>
    </location>
</feature>
<dbReference type="PANTHER" id="PTHR23517">
    <property type="entry name" value="RESISTANCE PROTEIN MDTM, PUTATIVE-RELATED-RELATED"/>
    <property type="match status" value="1"/>
</dbReference>
<dbReference type="RefSeq" id="WP_129443410.1">
    <property type="nucleotide sequence ID" value="NZ_CP035492.1"/>
</dbReference>
<comment type="subcellular location">
    <subcellularLocation>
        <location evidence="1">Cell membrane</location>
        <topology evidence="1">Multi-pass membrane protein</topology>
    </subcellularLocation>
</comment>
<feature type="transmembrane region" description="Helical" evidence="8">
    <location>
        <begin position="44"/>
        <end position="65"/>
    </location>
</feature>
<keyword evidence="6 8" id="KW-0472">Membrane</keyword>